<gene>
    <name evidence="7" type="ORF">AUL39_06475</name>
</gene>
<dbReference type="PROSITE" id="PS00065">
    <property type="entry name" value="D_2_HYDROXYACID_DH_1"/>
    <property type="match status" value="1"/>
</dbReference>
<evidence type="ECO:0000313" key="8">
    <source>
        <dbReference type="Proteomes" id="UP000054078"/>
    </source>
</evidence>
<feature type="domain" description="D-isomer specific 2-hydroxyacid dehydrogenase NAD-binding" evidence="6">
    <location>
        <begin position="109"/>
        <end position="295"/>
    </location>
</feature>
<dbReference type="SUPFAM" id="SSF52283">
    <property type="entry name" value="Formate/glycerate dehydrogenase catalytic domain-like"/>
    <property type="match status" value="1"/>
</dbReference>
<evidence type="ECO:0000313" key="7">
    <source>
        <dbReference type="EMBL" id="KUH58617.1"/>
    </source>
</evidence>
<evidence type="ECO:0000256" key="1">
    <source>
        <dbReference type="ARBA" id="ARBA00005854"/>
    </source>
</evidence>
<dbReference type="PANTHER" id="PTHR43026:SF1">
    <property type="entry name" value="2-HYDROXYACID DEHYDROGENASE HOMOLOG 1-RELATED"/>
    <property type="match status" value="1"/>
</dbReference>
<feature type="domain" description="D-isomer specific 2-hydroxyacid dehydrogenase catalytic" evidence="5">
    <location>
        <begin position="32"/>
        <end position="326"/>
    </location>
</feature>
<protein>
    <submittedName>
        <fullName evidence="7">Lactate dehydrogenase</fullName>
    </submittedName>
</protein>
<comment type="caution">
    <text evidence="7">The sequence shown here is derived from an EMBL/GenBank/DDBJ whole genome shotgun (WGS) entry which is preliminary data.</text>
</comment>
<comment type="similarity">
    <text evidence="1 4">Belongs to the D-isomer specific 2-hydroxyacid dehydrogenase family.</text>
</comment>
<dbReference type="OrthoDB" id="9793626at2"/>
<dbReference type="Pfam" id="PF00389">
    <property type="entry name" value="2-Hacid_dh"/>
    <property type="match status" value="1"/>
</dbReference>
<evidence type="ECO:0000256" key="2">
    <source>
        <dbReference type="ARBA" id="ARBA00023002"/>
    </source>
</evidence>
<keyword evidence="8" id="KW-1185">Reference proteome</keyword>
<evidence type="ECO:0000256" key="4">
    <source>
        <dbReference type="RuleBase" id="RU003719"/>
    </source>
</evidence>
<dbReference type="InterPro" id="IPR029753">
    <property type="entry name" value="D-isomer_DH_CS"/>
</dbReference>
<evidence type="ECO:0000259" key="6">
    <source>
        <dbReference type="Pfam" id="PF02826"/>
    </source>
</evidence>
<evidence type="ECO:0000259" key="5">
    <source>
        <dbReference type="Pfam" id="PF00389"/>
    </source>
</evidence>
<proteinExistence type="inferred from homology"/>
<dbReference type="GO" id="GO:0008720">
    <property type="term" value="F:D-lactate dehydrogenase (NAD+) activity"/>
    <property type="evidence" value="ECO:0007669"/>
    <property type="project" value="TreeGrafter"/>
</dbReference>
<evidence type="ECO:0000256" key="3">
    <source>
        <dbReference type="ARBA" id="ARBA00023027"/>
    </source>
</evidence>
<dbReference type="RefSeq" id="WP_059054766.1">
    <property type="nucleotide sequence ID" value="NZ_LOJF01000009.1"/>
</dbReference>
<dbReference type="InterPro" id="IPR006140">
    <property type="entry name" value="D-isomer_DH_NAD-bd"/>
</dbReference>
<keyword evidence="2 4" id="KW-0560">Oxidoreductase</keyword>
<dbReference type="Proteomes" id="UP000054078">
    <property type="component" value="Unassembled WGS sequence"/>
</dbReference>
<dbReference type="Gene3D" id="3.40.50.720">
    <property type="entry name" value="NAD(P)-binding Rossmann-like Domain"/>
    <property type="match status" value="2"/>
</dbReference>
<accession>A0A124EGV0</accession>
<dbReference type="PANTHER" id="PTHR43026">
    <property type="entry name" value="2-HYDROXYACID DEHYDROGENASE HOMOLOG 1-RELATED"/>
    <property type="match status" value="1"/>
</dbReference>
<keyword evidence="3" id="KW-0520">NAD</keyword>
<dbReference type="InterPro" id="IPR036291">
    <property type="entry name" value="NAD(P)-bd_dom_sf"/>
</dbReference>
<dbReference type="CDD" id="cd12185">
    <property type="entry name" value="HGDH_LDH_like"/>
    <property type="match status" value="1"/>
</dbReference>
<name>A0A124EGV0_TRASO</name>
<dbReference type="InterPro" id="IPR058205">
    <property type="entry name" value="D-LDH-like"/>
</dbReference>
<dbReference type="EMBL" id="LOJF01000009">
    <property type="protein sequence ID" value="KUH58617.1"/>
    <property type="molecule type" value="Genomic_DNA"/>
</dbReference>
<dbReference type="STRING" id="1299998.AUL39_06475"/>
<dbReference type="SUPFAM" id="SSF51735">
    <property type="entry name" value="NAD(P)-binding Rossmann-fold domains"/>
    <property type="match status" value="1"/>
</dbReference>
<organism evidence="7 8">
    <name type="scientific">Tractidigestivibacter scatoligenes</name>
    <name type="common">Olsenella scatoligenes</name>
    <dbReference type="NCBI Taxonomy" id="1299998"/>
    <lineage>
        <taxon>Bacteria</taxon>
        <taxon>Bacillati</taxon>
        <taxon>Actinomycetota</taxon>
        <taxon>Coriobacteriia</taxon>
        <taxon>Coriobacteriales</taxon>
        <taxon>Atopobiaceae</taxon>
        <taxon>Tractidigestivibacter</taxon>
    </lineage>
</organism>
<dbReference type="InterPro" id="IPR029752">
    <property type="entry name" value="D-isomer_DH_CS1"/>
</dbReference>
<dbReference type="GO" id="GO:0051287">
    <property type="term" value="F:NAD binding"/>
    <property type="evidence" value="ECO:0007669"/>
    <property type="project" value="InterPro"/>
</dbReference>
<dbReference type="AlphaFoldDB" id="A0A124EGV0"/>
<sequence>MKLFAYALREYDELGYLDACAREMGFEYGWTSEYPNLDNVGLARGYDALCIITNPMPADLLDAFHEEGIKNLATRTIGYEHIDVAHAYKLGMRVANAPYPPEGVANYAIMLLLMAQRKVKLLSRQSLAQDFGLHGKLGKDISTSTVGVIGTGRIGATVVRHLAGFGCRLLAYDPYPNPEVAKLATYVDLDTLYAESDAITLHAPGLPENRHMIDAAAFSKMKRGVTIVNAARGMLIDTQALVGAVESGQVGAAALDTIEHEEDLYYLDRSRDVLPNRDRSVLMAFPNVIVSPHMAFYTAEDVEAMIRNSASALLAFERGEKTPFEVRH</sequence>
<dbReference type="InterPro" id="IPR006139">
    <property type="entry name" value="D-isomer_2_OHA_DH_cat_dom"/>
</dbReference>
<reference evidence="7 8" key="1">
    <citation type="submission" date="2015-12" db="EMBL/GenBank/DDBJ databases">
        <title>Draft Genome Sequence of Olsenella scatoligenes SK9K4T; a Producer of 3-Methylindole- (skatole) and 4-Methylphenol- (p-cresol) Isolated from Pig Feces.</title>
        <authorList>
            <person name="Li X."/>
            <person name="Borg B."/>
            <person name="Canibe N."/>
        </authorList>
    </citation>
    <scope>NUCLEOTIDE SEQUENCE [LARGE SCALE GENOMIC DNA]</scope>
    <source>
        <strain evidence="7 8">SK9K4</strain>
    </source>
</reference>
<dbReference type="Pfam" id="PF02826">
    <property type="entry name" value="2-Hacid_dh_C"/>
    <property type="match status" value="1"/>
</dbReference>
<dbReference type="PROSITE" id="PS00670">
    <property type="entry name" value="D_2_HYDROXYACID_DH_2"/>
    <property type="match status" value="1"/>
</dbReference>